<keyword evidence="2" id="KW-0472">Membrane</keyword>
<evidence type="ECO:0000313" key="3">
    <source>
        <dbReference type="EMBL" id="MBZ4195566.1"/>
    </source>
</evidence>
<evidence type="ECO:0000256" key="1">
    <source>
        <dbReference type="SAM" id="Coils"/>
    </source>
</evidence>
<keyword evidence="4" id="KW-1185">Reference proteome</keyword>
<keyword evidence="2" id="KW-0812">Transmembrane</keyword>
<feature type="non-terminal residue" evidence="3">
    <location>
        <position position="307"/>
    </location>
</feature>
<keyword evidence="2" id="KW-1133">Transmembrane helix</keyword>
<feature type="coiled-coil region" evidence="1">
    <location>
        <begin position="200"/>
        <end position="266"/>
    </location>
</feature>
<dbReference type="AlphaFoldDB" id="A0A953NH38"/>
<proteinExistence type="predicted"/>
<comment type="caution">
    <text evidence="3">The sequence shown here is derived from an EMBL/GenBank/DDBJ whole genome shotgun (WGS) entry which is preliminary data.</text>
</comment>
<feature type="transmembrane region" description="Helical" evidence="2">
    <location>
        <begin position="12"/>
        <end position="34"/>
    </location>
</feature>
<dbReference type="Proteomes" id="UP000772186">
    <property type="component" value="Unassembled WGS sequence"/>
</dbReference>
<organism evidence="3 4">
    <name type="scientific">Mycoplasma tauri</name>
    <dbReference type="NCBI Taxonomy" id="547987"/>
    <lineage>
        <taxon>Bacteria</taxon>
        <taxon>Bacillati</taxon>
        <taxon>Mycoplasmatota</taxon>
        <taxon>Mollicutes</taxon>
        <taxon>Mycoplasmataceae</taxon>
        <taxon>Mycoplasma</taxon>
    </lineage>
</organism>
<accession>A0A953NH38</accession>
<gene>
    <name evidence="3" type="ORF">LAD73_02465</name>
</gene>
<dbReference type="RefSeq" id="WP_373422760.1">
    <property type="nucleotide sequence ID" value="NZ_JAIQBY010000028.1"/>
</dbReference>
<protein>
    <submittedName>
        <fullName evidence="3">Uncharacterized protein</fullName>
    </submittedName>
</protein>
<keyword evidence="1" id="KW-0175">Coiled coil</keyword>
<evidence type="ECO:0000256" key="2">
    <source>
        <dbReference type="SAM" id="Phobius"/>
    </source>
</evidence>
<dbReference type="EMBL" id="JAIQBY010000028">
    <property type="protein sequence ID" value="MBZ4195566.1"/>
    <property type="molecule type" value="Genomic_DNA"/>
</dbReference>
<sequence length="307" mass="36634">MSNLSPESRTALIVLIVILCLVIIFVIFFLFIYFKNKKIKNISKKINKMNENIGFAMNNISTTISRFRAVSKTRHDYKSNLEELIKIDNKIKKIYNVISPLYNDLNLLIHKFKLFRTIDLYKKYLYHYELYKKEIEKFNLISNNLNKHWNIIDKLSADSTRVLIALEAYINKKKNDIPISYNSLFNDLNTLKQQTFKFEEKKLVNDLADVSSEINQHEKRINLFARKVDHIVRIENATFKMLPALLQNLLEESRDKEKALKMLDKLNKIQQEYLHTTYQKLLDEVKHLYKDYLYMDNFNKAVNEFND</sequence>
<evidence type="ECO:0000313" key="4">
    <source>
        <dbReference type="Proteomes" id="UP000772186"/>
    </source>
</evidence>
<reference evidence="3 4" key="1">
    <citation type="submission" date="2021-09" db="EMBL/GenBank/DDBJ databases">
        <title>WGS of Mycoplasma sp. Zaradi2 strains.</title>
        <authorList>
            <person name="Spergser J."/>
        </authorList>
    </citation>
    <scope>NUCLEOTIDE SEQUENCE [LARGE SCALE GENOMIC DNA]</scope>
    <source>
        <strain evidence="3 4">1331</strain>
    </source>
</reference>
<name>A0A953NH38_9MOLU</name>